<evidence type="ECO:0000256" key="4">
    <source>
        <dbReference type="ARBA" id="ARBA00022729"/>
    </source>
</evidence>
<dbReference type="AlphaFoldDB" id="A0A8S3T971"/>
<dbReference type="SUPFAM" id="SSF57501">
    <property type="entry name" value="Cystine-knot cytokines"/>
    <property type="match status" value="1"/>
</dbReference>
<keyword evidence="4" id="KW-0732">Signal</keyword>
<keyword evidence="5" id="KW-1133">Transmembrane helix</keyword>
<proteinExistence type="inferred from homology"/>
<keyword evidence="5" id="KW-0472">Membrane</keyword>
<evidence type="ECO:0000256" key="1">
    <source>
        <dbReference type="ARBA" id="ARBA00004613"/>
    </source>
</evidence>
<dbReference type="Gene3D" id="2.10.90.10">
    <property type="entry name" value="Cystine-knot cytokines"/>
    <property type="match status" value="1"/>
</dbReference>
<accession>A0A8S3T971</accession>
<dbReference type="EMBL" id="CAJPWZ010001854">
    <property type="protein sequence ID" value="CAG2225606.1"/>
    <property type="molecule type" value="Genomic_DNA"/>
</dbReference>
<dbReference type="InterPro" id="IPR029034">
    <property type="entry name" value="Cystine-knot_cytokine"/>
</dbReference>
<evidence type="ECO:0000313" key="7">
    <source>
        <dbReference type="Proteomes" id="UP000683360"/>
    </source>
</evidence>
<name>A0A8S3T971_MYTED</name>
<keyword evidence="5" id="KW-0812">Transmembrane</keyword>
<evidence type="ECO:0000256" key="3">
    <source>
        <dbReference type="ARBA" id="ARBA00022525"/>
    </source>
</evidence>
<sequence>MHGLNIVHHQYCMHSSNNYRPEHTQHQEVLQKIYKMNLINILIIAKVYIAYCIVFVNSAPTCTDPKDVQAKFNSINGGVDYRTLFFTDGWKQDTMVIDFEKLVSLRDDFTKNGCPSTFLEGFNLPLMARTSCPWFLEQTPYTAETYPHTLYRAATKCTKCIDASGDQKCSPIQQKIKILRRTGCDNGLYKYEVSETYIQIAYVCEKQREVENDVPITPALPPADGPEGM</sequence>
<keyword evidence="7" id="KW-1185">Reference proteome</keyword>
<organism evidence="6 7">
    <name type="scientific">Mytilus edulis</name>
    <name type="common">Blue mussel</name>
    <dbReference type="NCBI Taxonomy" id="6550"/>
    <lineage>
        <taxon>Eukaryota</taxon>
        <taxon>Metazoa</taxon>
        <taxon>Spiralia</taxon>
        <taxon>Lophotrochozoa</taxon>
        <taxon>Mollusca</taxon>
        <taxon>Bivalvia</taxon>
        <taxon>Autobranchia</taxon>
        <taxon>Pteriomorphia</taxon>
        <taxon>Mytilida</taxon>
        <taxon>Mytiloidea</taxon>
        <taxon>Mytilidae</taxon>
        <taxon>Mytilinae</taxon>
        <taxon>Mytilus</taxon>
    </lineage>
</organism>
<dbReference type="Proteomes" id="UP000683360">
    <property type="component" value="Unassembled WGS sequence"/>
</dbReference>
<comment type="caution">
    <text evidence="6">The sequence shown here is derived from an EMBL/GenBank/DDBJ whole genome shotgun (WGS) entry which is preliminary data.</text>
</comment>
<reference evidence="6" key="1">
    <citation type="submission" date="2021-03" db="EMBL/GenBank/DDBJ databases">
        <authorList>
            <person name="Bekaert M."/>
        </authorList>
    </citation>
    <scope>NUCLEOTIDE SEQUENCE</scope>
</reference>
<dbReference type="GO" id="GO:0005576">
    <property type="term" value="C:extracellular region"/>
    <property type="evidence" value="ECO:0007669"/>
    <property type="project" value="UniProtKB-SubCell"/>
</dbReference>
<dbReference type="GO" id="GO:0005125">
    <property type="term" value="F:cytokine activity"/>
    <property type="evidence" value="ECO:0007669"/>
    <property type="project" value="InterPro"/>
</dbReference>
<dbReference type="OrthoDB" id="6057346at2759"/>
<evidence type="ECO:0000313" key="6">
    <source>
        <dbReference type="EMBL" id="CAG2225606.1"/>
    </source>
</evidence>
<comment type="subcellular location">
    <subcellularLocation>
        <location evidence="1">Secreted</location>
    </subcellularLocation>
</comment>
<evidence type="ECO:0000256" key="2">
    <source>
        <dbReference type="ARBA" id="ARBA00007236"/>
    </source>
</evidence>
<keyword evidence="3" id="KW-0964">Secreted</keyword>
<feature type="transmembrane region" description="Helical" evidence="5">
    <location>
        <begin position="38"/>
        <end position="56"/>
    </location>
</feature>
<gene>
    <name evidence="6" type="ORF">MEDL_38729</name>
</gene>
<dbReference type="Pfam" id="PF06083">
    <property type="entry name" value="IL17"/>
    <property type="match status" value="1"/>
</dbReference>
<evidence type="ECO:0000256" key="5">
    <source>
        <dbReference type="SAM" id="Phobius"/>
    </source>
</evidence>
<dbReference type="InterPro" id="IPR010345">
    <property type="entry name" value="IL-17_fam"/>
</dbReference>
<protein>
    <submittedName>
        <fullName evidence="6">Uncharacterized protein</fullName>
    </submittedName>
</protein>
<comment type="similarity">
    <text evidence="2">Belongs to the IL-17 family.</text>
</comment>